<dbReference type="InterPro" id="IPR016024">
    <property type="entry name" value="ARM-type_fold"/>
</dbReference>
<sequence>MNFCVTDKLLTDIQNLSNSLIESDPCLEDHSQLDFIPLLANATEIEDSEDLLSILRILDKLTKRCRIETPELFLITFIPFLVTSIESCEPEKLQSRLCLSVLINLCESRPGMDTLLKFCSSKELSKKFQSFGFLTLKIHYLIESFYNKMKHLEFTASSVFSEIYKLIAEQDSKMCLECFSFIEEFSKPALEICRATFEEELGKLLERLMELLKSGDSWAEAIVAGGLNMYASLIKNNNSLTIFHEPLLDFALESFCRDSAFYVNALNLLESLGVKNSRLESSECLLSVWMDLAKGLKREASLDKQLAILRVFHVFVLNSAHQASILNCVNRMSLHELLVTPDDLKVERMKDDHILLILMTLELLATFATVEPQEWYGQIDEAFKRPDIVEIMAEGFVRKNEEMFRCCLDLAKFTNFPTKKITTILHESPARMRKEIRQLPPEETFSPLRVLQRQSDEIDSILKDFHQDPGSLSASSAASLLQYQDVFIRTKEKLFEQLLEDGRRNISALKQHIVVMEMERRQTRTLLCQNEIAREKDKNEMEKCVKTIEELQRSLIQFTEKSESIVRELENAQEAHRKKTEECDQLKEQLEDIAKGSREKVKKLKEEIRIMETKMLQQQEANEYQQKVIDEMKKIHRG</sequence>
<dbReference type="Gene3D" id="1.25.10.10">
    <property type="entry name" value="Leucine-rich Repeat Variant"/>
    <property type="match status" value="1"/>
</dbReference>
<reference evidence="1" key="1">
    <citation type="submission" date="2022-08" db="UniProtKB">
        <authorList>
            <consortium name="EnsemblMetazoa"/>
        </authorList>
    </citation>
    <scope>IDENTIFICATION</scope>
    <source>
        <strain evidence="1">Israel</strain>
    </source>
</reference>
<evidence type="ECO:0000313" key="1">
    <source>
        <dbReference type="EnsemblMetazoa" id="PPAI000216-PA"/>
    </source>
</evidence>
<protein>
    <submittedName>
        <fullName evidence="1">Uncharacterized protein</fullName>
    </submittedName>
</protein>
<dbReference type="AlphaFoldDB" id="A0A1B0CYP4"/>
<dbReference type="EnsemblMetazoa" id="PPAI000216-RA">
    <property type="protein sequence ID" value="PPAI000216-PA"/>
    <property type="gene ID" value="PPAI000216"/>
</dbReference>
<evidence type="ECO:0000313" key="2">
    <source>
        <dbReference type="Proteomes" id="UP000092462"/>
    </source>
</evidence>
<dbReference type="InterPro" id="IPR011989">
    <property type="entry name" value="ARM-like"/>
</dbReference>
<organism evidence="1 2">
    <name type="scientific">Phlebotomus papatasi</name>
    <name type="common">Sandfly</name>
    <dbReference type="NCBI Taxonomy" id="29031"/>
    <lineage>
        <taxon>Eukaryota</taxon>
        <taxon>Metazoa</taxon>
        <taxon>Ecdysozoa</taxon>
        <taxon>Arthropoda</taxon>
        <taxon>Hexapoda</taxon>
        <taxon>Insecta</taxon>
        <taxon>Pterygota</taxon>
        <taxon>Neoptera</taxon>
        <taxon>Endopterygota</taxon>
        <taxon>Diptera</taxon>
        <taxon>Nematocera</taxon>
        <taxon>Psychodoidea</taxon>
        <taxon>Psychodidae</taxon>
        <taxon>Phlebotomus</taxon>
        <taxon>Phlebotomus</taxon>
    </lineage>
</organism>
<dbReference type="EMBL" id="AJVK01009282">
    <property type="status" value="NOT_ANNOTATED_CDS"/>
    <property type="molecule type" value="Genomic_DNA"/>
</dbReference>
<dbReference type="VEuPathDB" id="VectorBase:PPAI000216"/>
<dbReference type="Proteomes" id="UP000092462">
    <property type="component" value="Unassembled WGS sequence"/>
</dbReference>
<dbReference type="SUPFAM" id="SSF48371">
    <property type="entry name" value="ARM repeat"/>
    <property type="match status" value="1"/>
</dbReference>
<keyword evidence="2" id="KW-1185">Reference proteome</keyword>
<name>A0A1B0CYP4_PHLPP</name>
<dbReference type="EMBL" id="AJVK01009283">
    <property type="status" value="NOT_ANNOTATED_CDS"/>
    <property type="molecule type" value="Genomic_DNA"/>
</dbReference>
<proteinExistence type="predicted"/>
<dbReference type="VEuPathDB" id="VectorBase:PPAPM1_012308"/>
<accession>A0A1B0CYP4</accession>